<evidence type="ECO:0008006" key="3">
    <source>
        <dbReference type="Google" id="ProtNLM"/>
    </source>
</evidence>
<dbReference type="AlphaFoldDB" id="A0A4U5QIM5"/>
<organism evidence="2">
    <name type="scientific">Populus alba</name>
    <name type="common">White poplar</name>
    <dbReference type="NCBI Taxonomy" id="43335"/>
    <lineage>
        <taxon>Eukaryota</taxon>
        <taxon>Viridiplantae</taxon>
        <taxon>Streptophyta</taxon>
        <taxon>Embryophyta</taxon>
        <taxon>Tracheophyta</taxon>
        <taxon>Spermatophyta</taxon>
        <taxon>Magnoliopsida</taxon>
        <taxon>eudicotyledons</taxon>
        <taxon>Gunneridae</taxon>
        <taxon>Pentapetalae</taxon>
        <taxon>rosids</taxon>
        <taxon>fabids</taxon>
        <taxon>Malpighiales</taxon>
        <taxon>Salicaceae</taxon>
        <taxon>Saliceae</taxon>
        <taxon>Populus</taxon>
    </lineage>
</organism>
<accession>A0A4U5QIM5</accession>
<feature type="chain" id="PRO_5020908382" description="Endonuclease/exonuclease/phosphatase domain-containing protein" evidence="1">
    <location>
        <begin position="33"/>
        <end position="429"/>
    </location>
</feature>
<protein>
    <recommendedName>
        <fullName evidence="3">Endonuclease/exonuclease/phosphatase domain-containing protein</fullName>
    </recommendedName>
</protein>
<dbReference type="EMBL" id="RCHU01000296">
    <property type="protein sequence ID" value="TKS08435.1"/>
    <property type="molecule type" value="Genomic_DNA"/>
</dbReference>
<feature type="signal peptide" evidence="1">
    <location>
        <begin position="1"/>
        <end position="32"/>
    </location>
</feature>
<reference evidence="2" key="1">
    <citation type="submission" date="2018-10" db="EMBL/GenBank/DDBJ databases">
        <title>Population genomic analysis revealed the cold adaptation of white poplar.</title>
        <authorList>
            <person name="Liu Y.-J."/>
        </authorList>
    </citation>
    <scope>NUCLEOTIDE SEQUENCE [LARGE SCALE GENOMIC DNA]</scope>
    <source>
        <strain evidence="2">PAL-ZL1</strain>
    </source>
</reference>
<sequence length="429" mass="47709">MAVASGSRLLDAVWWKIALVVLKMAFWRGSTCLNFTDEDVILKGLIFFSDPILPSPLNPFKESPFLSLPQSDMPRFLLLECLACSRSPGFDIWNVCAVGYISGKSPGFKALNECWTVEIDLLEELRQSVEISLPEGLTLHQRWFMSPAQIGPPQLHHNVIARRCSRFIQLGGLLWTHANASLAKVLINEPPNYTLLDGFILLGNSCEVNDQDPPPDPTVPLIIPSCDEGVAGSSVGLGPVYQKQRSRSGRLKFKATFVYGFNSITAKRLFGKGVKERELAMHPWLVLGDFNSLLSSSDKHNGEVVSAYEVSDFSDYCCCIGLSDVYLKLACHTLGQTRNGLEFCSCCTLPLLVHFSDHSPAAVKLDLLCVWARPCTSLCRKLKLLKGPLKELNRLHFSHISERVSSLESHLDQIQSAFPTRFRDNQSIV</sequence>
<evidence type="ECO:0000313" key="2">
    <source>
        <dbReference type="EMBL" id="TKS08435.1"/>
    </source>
</evidence>
<comment type="caution">
    <text evidence="2">The sequence shown here is derived from an EMBL/GenBank/DDBJ whole genome shotgun (WGS) entry which is preliminary data.</text>
</comment>
<dbReference type="SUPFAM" id="SSF56219">
    <property type="entry name" value="DNase I-like"/>
    <property type="match status" value="1"/>
</dbReference>
<keyword evidence="1" id="KW-0732">Signal</keyword>
<dbReference type="InterPro" id="IPR036691">
    <property type="entry name" value="Endo/exonu/phosph_ase_sf"/>
</dbReference>
<proteinExistence type="predicted"/>
<evidence type="ECO:0000256" key="1">
    <source>
        <dbReference type="SAM" id="SignalP"/>
    </source>
</evidence>
<gene>
    <name evidence="2" type="ORF">D5086_0000103160</name>
</gene>
<name>A0A4U5QIM5_POPAL</name>